<sequence>MISFSDMEGALIPAIVLSVIIILAAALSEGRGLYLLTILLGGRDRAELRQTMLGDDVPREVSDWNLVGRLDSPTREEDGEHVPGLRDVVALKDRLPEVREHLPELKGHLPQVSFTELPGIRGLREPAEIEPVGEPASR</sequence>
<accession>A0ABT8G368</accession>
<keyword evidence="1" id="KW-1133">Transmembrane helix</keyword>
<evidence type="ECO:0000313" key="2">
    <source>
        <dbReference type="EMBL" id="MDN4473538.1"/>
    </source>
</evidence>
<dbReference type="EMBL" id="JAUHPV010000006">
    <property type="protein sequence ID" value="MDN4473538.1"/>
    <property type="molecule type" value="Genomic_DNA"/>
</dbReference>
<protein>
    <submittedName>
        <fullName evidence="2">Uncharacterized protein</fullName>
    </submittedName>
</protein>
<reference evidence="2" key="1">
    <citation type="submission" date="2023-06" db="EMBL/GenBank/DDBJ databases">
        <title>SYSU T00b26.</title>
        <authorList>
            <person name="Gao L."/>
            <person name="Fang B.-Z."/>
            <person name="Li W.-J."/>
        </authorList>
    </citation>
    <scope>NUCLEOTIDE SEQUENCE</scope>
    <source>
        <strain evidence="2">SYSU T00b26</strain>
    </source>
</reference>
<dbReference type="RefSeq" id="WP_301129167.1">
    <property type="nucleotide sequence ID" value="NZ_JAUHPV010000006.1"/>
</dbReference>
<keyword evidence="1" id="KW-0472">Membrane</keyword>
<organism evidence="2 3">
    <name type="scientific">Demequina zhanjiangensis</name>
    <dbReference type="NCBI Taxonomy" id="3051659"/>
    <lineage>
        <taxon>Bacteria</taxon>
        <taxon>Bacillati</taxon>
        <taxon>Actinomycetota</taxon>
        <taxon>Actinomycetes</taxon>
        <taxon>Micrococcales</taxon>
        <taxon>Demequinaceae</taxon>
        <taxon>Demequina</taxon>
    </lineage>
</organism>
<keyword evidence="1" id="KW-0812">Transmembrane</keyword>
<dbReference type="Proteomes" id="UP001172738">
    <property type="component" value="Unassembled WGS sequence"/>
</dbReference>
<evidence type="ECO:0000256" key="1">
    <source>
        <dbReference type="SAM" id="Phobius"/>
    </source>
</evidence>
<gene>
    <name evidence="2" type="ORF">QQX04_11095</name>
</gene>
<proteinExistence type="predicted"/>
<name>A0ABT8G368_9MICO</name>
<feature type="transmembrane region" description="Helical" evidence="1">
    <location>
        <begin position="12"/>
        <end position="40"/>
    </location>
</feature>
<comment type="caution">
    <text evidence="2">The sequence shown here is derived from an EMBL/GenBank/DDBJ whole genome shotgun (WGS) entry which is preliminary data.</text>
</comment>
<keyword evidence="3" id="KW-1185">Reference proteome</keyword>
<evidence type="ECO:0000313" key="3">
    <source>
        <dbReference type="Proteomes" id="UP001172738"/>
    </source>
</evidence>